<dbReference type="GO" id="GO:0016758">
    <property type="term" value="F:hexosyltransferase activity"/>
    <property type="evidence" value="ECO:0007669"/>
    <property type="project" value="UniProtKB-ARBA"/>
</dbReference>
<dbReference type="SUPFAM" id="SSF53448">
    <property type="entry name" value="Nucleotide-diphospho-sugar transferases"/>
    <property type="match status" value="1"/>
</dbReference>
<dbReference type="PANTHER" id="PTHR22916">
    <property type="entry name" value="GLYCOSYLTRANSFERASE"/>
    <property type="match status" value="1"/>
</dbReference>
<evidence type="ECO:0000313" key="2">
    <source>
        <dbReference type="EMBL" id="SBV94549.1"/>
    </source>
</evidence>
<dbReference type="Pfam" id="PF00535">
    <property type="entry name" value="Glycos_transf_2"/>
    <property type="match status" value="1"/>
</dbReference>
<dbReference type="RefSeq" id="WP_296947273.1">
    <property type="nucleotide sequence ID" value="NZ_LT599021.1"/>
</dbReference>
<reference evidence="2" key="1">
    <citation type="submission" date="2016-04" db="EMBL/GenBank/DDBJ databases">
        <authorList>
            <person name="Evans L.H."/>
            <person name="Alamgir A."/>
            <person name="Owens N."/>
            <person name="Weber N.D."/>
            <person name="Virtaneva K."/>
            <person name="Barbian K."/>
            <person name="Babar A."/>
            <person name="Rosenke K."/>
        </authorList>
    </citation>
    <scope>NUCLEOTIDE SEQUENCE</scope>
    <source>
        <strain evidence="2">86-2</strain>
    </source>
</reference>
<dbReference type="InterPro" id="IPR029044">
    <property type="entry name" value="Nucleotide-diphossugar_trans"/>
</dbReference>
<feature type="domain" description="Glycosyltransferase 2-like" evidence="1">
    <location>
        <begin position="3"/>
        <end position="169"/>
    </location>
</feature>
<name>A0A212J508_9BACT</name>
<proteinExistence type="predicted"/>
<dbReference type="InterPro" id="IPR001173">
    <property type="entry name" value="Glyco_trans_2-like"/>
</dbReference>
<evidence type="ECO:0000259" key="1">
    <source>
        <dbReference type="Pfam" id="PF00535"/>
    </source>
</evidence>
<gene>
    <name evidence="2" type="ORF">KL86DYS2_10748</name>
</gene>
<sequence>MVSVILPNYNHAPYLRQRIESILNQTYQDFELIILDDCSPDNSKDVIEEYRSNSHISHIVYNETNSGSTFKQWKKGIELAQGEYIWIAESDDYAELTFLEKTMDFISKYNSVLCFALTTIVDKGNNTVTQQPAILPDYSMNINQFTKNYLLYSNPICNASMVIFKKDAIAANLWNNIVNFKYCGDWLLWGSFCGEGEITVSEVKEYLNYFRTHSVNVSNKSEDRGLGILEGYKVSEIIAKRLHLKLDKEYSKNWYYKWQSYKLKFSYSNSVNKAILSMFIKERRIVAYYELKRLISRLITR</sequence>
<protein>
    <recommendedName>
        <fullName evidence="1">Glycosyltransferase 2-like domain-containing protein</fullName>
    </recommendedName>
</protein>
<organism evidence="2">
    <name type="scientific">uncultured Dysgonomonas sp</name>
    <dbReference type="NCBI Taxonomy" id="206096"/>
    <lineage>
        <taxon>Bacteria</taxon>
        <taxon>Pseudomonadati</taxon>
        <taxon>Bacteroidota</taxon>
        <taxon>Bacteroidia</taxon>
        <taxon>Bacteroidales</taxon>
        <taxon>Dysgonomonadaceae</taxon>
        <taxon>Dysgonomonas</taxon>
        <taxon>environmental samples</taxon>
    </lineage>
</organism>
<dbReference type="Gene3D" id="3.90.550.10">
    <property type="entry name" value="Spore Coat Polysaccharide Biosynthesis Protein SpsA, Chain A"/>
    <property type="match status" value="1"/>
</dbReference>
<dbReference type="PANTHER" id="PTHR22916:SF3">
    <property type="entry name" value="UDP-GLCNAC:BETAGAL BETA-1,3-N-ACETYLGLUCOSAMINYLTRANSFERASE-LIKE PROTEIN 1"/>
    <property type="match status" value="1"/>
</dbReference>
<dbReference type="CDD" id="cd00761">
    <property type="entry name" value="Glyco_tranf_GTA_type"/>
    <property type="match status" value="1"/>
</dbReference>
<dbReference type="EMBL" id="FLUL01000001">
    <property type="protein sequence ID" value="SBV94549.1"/>
    <property type="molecule type" value="Genomic_DNA"/>
</dbReference>
<dbReference type="AlphaFoldDB" id="A0A212J508"/>
<accession>A0A212J508</accession>